<dbReference type="PANTHER" id="PTHR43004:SF19">
    <property type="entry name" value="BINDING MONOOXYGENASE, PUTATIVE (JCVI)-RELATED"/>
    <property type="match status" value="1"/>
</dbReference>
<evidence type="ECO:0000256" key="1">
    <source>
        <dbReference type="ARBA" id="ARBA00001974"/>
    </source>
</evidence>
<dbReference type="Gene3D" id="3.50.50.60">
    <property type="entry name" value="FAD/NAD(P)-binding domain"/>
    <property type="match status" value="1"/>
</dbReference>
<keyword evidence="5" id="KW-0560">Oxidoreductase</keyword>
<feature type="domain" description="FAD-binding" evidence="7">
    <location>
        <begin position="172"/>
        <end position="398"/>
    </location>
</feature>
<evidence type="ECO:0000259" key="7">
    <source>
        <dbReference type="Pfam" id="PF01494"/>
    </source>
</evidence>
<organism evidence="8 9">
    <name type="scientific">Entomortierella parvispora</name>
    <dbReference type="NCBI Taxonomy" id="205924"/>
    <lineage>
        <taxon>Eukaryota</taxon>
        <taxon>Fungi</taxon>
        <taxon>Fungi incertae sedis</taxon>
        <taxon>Mucoromycota</taxon>
        <taxon>Mortierellomycotina</taxon>
        <taxon>Mortierellomycetes</taxon>
        <taxon>Mortierellales</taxon>
        <taxon>Mortierellaceae</taxon>
        <taxon>Entomortierella</taxon>
    </lineage>
</organism>
<dbReference type="GO" id="GO:0016709">
    <property type="term" value="F:oxidoreductase activity, acting on paired donors, with incorporation or reduction of molecular oxygen, NAD(P)H as one donor, and incorporation of one atom of oxygen"/>
    <property type="evidence" value="ECO:0007669"/>
    <property type="project" value="UniProtKB-ARBA"/>
</dbReference>
<dbReference type="InterPro" id="IPR036249">
    <property type="entry name" value="Thioredoxin-like_sf"/>
</dbReference>
<sequence>MATTAPETKTSEIPVLICGAGPTGLMAGLLLAKMNIPVRVLERDPFTSPLSKAVSIHARTLEILQLTDPSLIQQFLNQGRFWKSVQVYMNGKIICDMPPMESKDTRFKTTLLLEQNRTVKILGEAFEKAGGRFDRGWELMDTRVVEGNGEGEGQEKSSWVETTIRKALVGTNLRANESKVMGTTELAEEDAEKQYEYETVKSMFLIGADGGRSTVRHKIKMPFQGLTRDNSIILFDGFLDTDISTDNVVMICGNFNRTVAMFPLGDENRVRIIYDNGILTEEQFEAQKSETVTQKHFQRLIDETMLPIRMKVTKVNWLTYYRVNERRAKDYCYKGRIFLAGDAAHVHSPAGGQGMNTGLQDAYNLTWKMAMVINGTAPHSLLDSYQEERPAIADEIIHTSANQLRIGLNHNFFKRLAIRVVLSFLPIIMPILAYRPPAISMLGLRYYENSLNKTHKTQVAPTGPGAIGRRAADSILIPVRKGDNAVALGGDSVHQNEVRLYDLLAFPGVFHVLAFTGTQWQSRPEAASELAAEMDQRLGQWRSKWPLSKGGNSSSASRGPLFMMHSLTVLTETRDNVLELRSAGEGKAYVDVDGLLHSRYGVEVTGEEGALFVIRPDTHIAFRVQGVGADAWSDVEGYFESILI</sequence>
<dbReference type="InterPro" id="IPR038220">
    <property type="entry name" value="PHOX_C_sf"/>
</dbReference>
<dbReference type="SUPFAM" id="SSF51905">
    <property type="entry name" value="FAD/NAD(P)-binding domain"/>
    <property type="match status" value="1"/>
</dbReference>
<proteinExistence type="inferred from homology"/>
<keyword evidence="3" id="KW-0285">Flavoprotein</keyword>
<evidence type="ECO:0000313" key="8">
    <source>
        <dbReference type="EMBL" id="GJJ77159.1"/>
    </source>
</evidence>
<dbReference type="PRINTS" id="PR00420">
    <property type="entry name" value="RNGMNOXGNASE"/>
</dbReference>
<keyword evidence="9" id="KW-1185">Reference proteome</keyword>
<dbReference type="InterPro" id="IPR036188">
    <property type="entry name" value="FAD/NAD-bd_sf"/>
</dbReference>
<keyword evidence="6" id="KW-0472">Membrane</keyword>
<dbReference type="PANTHER" id="PTHR43004">
    <property type="entry name" value="TRK SYSTEM POTASSIUM UPTAKE PROTEIN"/>
    <property type="match status" value="1"/>
</dbReference>
<dbReference type="InterPro" id="IPR050641">
    <property type="entry name" value="RIFMO-like"/>
</dbReference>
<dbReference type="GO" id="GO:0071949">
    <property type="term" value="F:FAD binding"/>
    <property type="evidence" value="ECO:0007669"/>
    <property type="project" value="InterPro"/>
</dbReference>
<evidence type="ECO:0000256" key="4">
    <source>
        <dbReference type="ARBA" id="ARBA00022827"/>
    </source>
</evidence>
<feature type="domain" description="FAD-binding" evidence="7">
    <location>
        <begin position="13"/>
        <end position="140"/>
    </location>
</feature>
<evidence type="ECO:0000256" key="3">
    <source>
        <dbReference type="ARBA" id="ARBA00022630"/>
    </source>
</evidence>
<dbReference type="Gene3D" id="3.30.9.10">
    <property type="entry name" value="D-Amino Acid Oxidase, subunit A, domain 2"/>
    <property type="match status" value="1"/>
</dbReference>
<keyword evidence="4" id="KW-0274">FAD</keyword>
<dbReference type="Gene3D" id="3.40.30.20">
    <property type="match status" value="1"/>
</dbReference>
<comment type="similarity">
    <text evidence="2">Belongs to the PheA/TfdB FAD monooxygenase family.</text>
</comment>
<dbReference type="SUPFAM" id="SSF52833">
    <property type="entry name" value="Thioredoxin-like"/>
    <property type="match status" value="1"/>
</dbReference>
<comment type="caution">
    <text evidence="8">The sequence shown here is derived from an EMBL/GenBank/DDBJ whole genome shotgun (WGS) entry which is preliminary data.</text>
</comment>
<dbReference type="Proteomes" id="UP000827284">
    <property type="component" value="Unassembled WGS sequence"/>
</dbReference>
<evidence type="ECO:0000313" key="9">
    <source>
        <dbReference type="Proteomes" id="UP000827284"/>
    </source>
</evidence>
<dbReference type="InterPro" id="IPR002938">
    <property type="entry name" value="FAD-bd"/>
</dbReference>
<name>A0A9P3HI54_9FUNG</name>
<dbReference type="AlphaFoldDB" id="A0A9P3HI54"/>
<protein>
    <submittedName>
        <fullName evidence="8">Phenol 2-monooxygenase (NADPH)</fullName>
    </submittedName>
</protein>
<dbReference type="OrthoDB" id="2690153at2759"/>
<dbReference type="EMBL" id="BQFW01000013">
    <property type="protein sequence ID" value="GJJ77159.1"/>
    <property type="molecule type" value="Genomic_DNA"/>
</dbReference>
<evidence type="ECO:0000256" key="5">
    <source>
        <dbReference type="ARBA" id="ARBA00023002"/>
    </source>
</evidence>
<keyword evidence="6" id="KW-1133">Transmembrane helix</keyword>
<accession>A0A9P3HI54</accession>
<comment type="cofactor">
    <cofactor evidence="1">
        <name>FAD</name>
        <dbReference type="ChEBI" id="CHEBI:57692"/>
    </cofactor>
</comment>
<reference evidence="8" key="1">
    <citation type="submission" date="2021-11" db="EMBL/GenBank/DDBJ databases">
        <authorList>
            <person name="Herlambang A."/>
            <person name="Guo Y."/>
            <person name="Takashima Y."/>
            <person name="Nishizawa T."/>
        </authorList>
    </citation>
    <scope>NUCLEOTIDE SEQUENCE</scope>
    <source>
        <strain evidence="8">E1425</strain>
    </source>
</reference>
<evidence type="ECO:0000256" key="6">
    <source>
        <dbReference type="SAM" id="Phobius"/>
    </source>
</evidence>
<gene>
    <name evidence="8" type="ORF">EMPS_09518</name>
</gene>
<dbReference type="Pfam" id="PF01494">
    <property type="entry name" value="FAD_binding_3"/>
    <property type="match status" value="2"/>
</dbReference>
<feature type="transmembrane region" description="Helical" evidence="6">
    <location>
        <begin position="13"/>
        <end position="32"/>
    </location>
</feature>
<evidence type="ECO:0000256" key="2">
    <source>
        <dbReference type="ARBA" id="ARBA00007801"/>
    </source>
</evidence>
<keyword evidence="6" id="KW-0812">Transmembrane</keyword>
<reference evidence="8" key="2">
    <citation type="journal article" date="2022" name="Microbiol. Resour. Announc.">
        <title>Whole-Genome Sequence of Entomortierella parvispora E1425, a Mucoromycotan Fungus Associated with Burkholderiaceae-Related Endosymbiotic Bacteria.</title>
        <authorList>
            <person name="Herlambang A."/>
            <person name="Guo Y."/>
            <person name="Takashima Y."/>
            <person name="Narisawa K."/>
            <person name="Ohta H."/>
            <person name="Nishizawa T."/>
        </authorList>
    </citation>
    <scope>NUCLEOTIDE SEQUENCE</scope>
    <source>
        <strain evidence="8">E1425</strain>
    </source>
</reference>